<dbReference type="InterPro" id="IPR015424">
    <property type="entry name" value="PyrdxlP-dep_Trfase"/>
</dbReference>
<dbReference type="InterPro" id="IPR012703">
    <property type="entry name" value="NH2EtPonate_pyrv_transaminase"/>
</dbReference>
<reference evidence="9" key="1">
    <citation type="submission" date="2019-09" db="EMBL/GenBank/DDBJ databases">
        <authorList>
            <person name="Needham M D."/>
        </authorList>
    </citation>
    <scope>NUCLEOTIDE SEQUENCE</scope>
</reference>
<proteinExistence type="inferred from homology"/>
<evidence type="ECO:0000256" key="3">
    <source>
        <dbReference type="ARBA" id="ARBA00022679"/>
    </source>
</evidence>
<dbReference type="Gene3D" id="3.90.1150.10">
    <property type="entry name" value="Aspartate Aminotransferase, domain 1"/>
    <property type="match status" value="1"/>
</dbReference>
<evidence type="ECO:0000256" key="7">
    <source>
        <dbReference type="ARBA" id="ARBA00049460"/>
    </source>
</evidence>
<dbReference type="PANTHER" id="PTHR42778:SF1">
    <property type="entry name" value="2-AMINOETHYLPHOSPHONATE--PYRUVATE TRANSAMINASE"/>
    <property type="match status" value="1"/>
</dbReference>
<keyword evidence="3 9" id="KW-0808">Transferase</keyword>
<dbReference type="PIRSF" id="PIRSF000524">
    <property type="entry name" value="SPT"/>
    <property type="match status" value="1"/>
</dbReference>
<organism evidence="9">
    <name type="scientific">seawater metagenome</name>
    <dbReference type="NCBI Taxonomy" id="1561972"/>
    <lineage>
        <taxon>unclassified sequences</taxon>
        <taxon>metagenomes</taxon>
        <taxon>ecological metagenomes</taxon>
    </lineage>
</organism>
<dbReference type="InterPro" id="IPR015421">
    <property type="entry name" value="PyrdxlP-dep_Trfase_major"/>
</dbReference>
<evidence type="ECO:0000256" key="2">
    <source>
        <dbReference type="ARBA" id="ARBA00022576"/>
    </source>
</evidence>
<dbReference type="GO" id="GO:0019700">
    <property type="term" value="P:organic phosphonate catabolic process"/>
    <property type="evidence" value="ECO:0007669"/>
    <property type="project" value="InterPro"/>
</dbReference>
<dbReference type="EMBL" id="CABVLZ010000001">
    <property type="protein sequence ID" value="VVU94602.1"/>
    <property type="molecule type" value="Genomic_DNA"/>
</dbReference>
<comment type="catalytic activity">
    <reaction evidence="7">
        <text>(2-aminoethyl)phosphonate + pyruvate = phosphonoacetaldehyde + L-alanine</text>
        <dbReference type="Rhea" id="RHEA:17021"/>
        <dbReference type="ChEBI" id="CHEBI:15361"/>
        <dbReference type="ChEBI" id="CHEBI:57418"/>
        <dbReference type="ChEBI" id="CHEBI:57972"/>
        <dbReference type="ChEBI" id="CHEBI:58383"/>
        <dbReference type="EC" id="2.6.1.37"/>
    </reaction>
</comment>
<keyword evidence="5" id="KW-0670">Pyruvate</keyword>
<dbReference type="InterPro" id="IPR015422">
    <property type="entry name" value="PyrdxlP-dep_Trfase_small"/>
</dbReference>
<evidence type="ECO:0000313" key="9">
    <source>
        <dbReference type="EMBL" id="VVU94602.1"/>
    </source>
</evidence>
<dbReference type="AlphaFoldDB" id="A0A5E8CLF2"/>
<protein>
    <recommendedName>
        <fullName evidence="6">2-aminoethylphosphonate--pyruvate transaminase</fullName>
        <ecNumber evidence="6">2.6.1.37</ecNumber>
    </recommendedName>
</protein>
<keyword evidence="4" id="KW-0663">Pyridoxal phosphate</keyword>
<dbReference type="PANTHER" id="PTHR42778">
    <property type="entry name" value="2-AMINOETHYLPHOSPHONATE--PYRUVATE TRANSAMINASE"/>
    <property type="match status" value="1"/>
</dbReference>
<dbReference type="Pfam" id="PF00266">
    <property type="entry name" value="Aminotran_5"/>
    <property type="match status" value="1"/>
</dbReference>
<evidence type="ECO:0000256" key="1">
    <source>
        <dbReference type="ARBA" id="ARBA00001933"/>
    </source>
</evidence>
<feature type="domain" description="Aminotransferase class V" evidence="8">
    <location>
        <begin position="27"/>
        <end position="326"/>
    </location>
</feature>
<sequence length="365" mass="41309">MNKHILLIPGPVTTSKRVKEAMIHDYASREKKMLKVIQEIRSKLLKIGNANSNDYTSIIFQGTGTYSNEAVLGTIPDEKEKNIKLVIFSNGVYGERLYQIGLKLKINVVIVKFSYQKKINKNNIIDYLDKDHDVTHIGMVHNETTTGVLNPIDEIAPIIKAKGIWFMIDAISSFGGIPINMDTLNIDYVVGSSNKCLHSFPGLSFVIAKKKTLIRDNKNSKSLSLNLFDQMLDFENSGQFRYTPPPQLLNALLVAINELIEGGGVINRHNKYKKLNELLHQRFEDEGIISYIGKEDQGPINSTFYFPKNIKYETFCSQLAKKNITIYKSSVNPETVFRIGNIGEISEKEFLLCLDILINELKFSP</sequence>
<dbReference type="HAMAP" id="MF_01376">
    <property type="entry name" value="PhnW_aminotrans_5"/>
    <property type="match status" value="1"/>
</dbReference>
<dbReference type="NCBIfam" id="NF010006">
    <property type="entry name" value="PRK13479.1"/>
    <property type="match status" value="1"/>
</dbReference>
<evidence type="ECO:0000259" key="8">
    <source>
        <dbReference type="Pfam" id="PF00266"/>
    </source>
</evidence>
<comment type="cofactor">
    <cofactor evidence="1">
        <name>pyridoxal 5'-phosphate</name>
        <dbReference type="ChEBI" id="CHEBI:597326"/>
    </cofactor>
</comment>
<accession>A0A5E8CLF2</accession>
<dbReference type="InterPro" id="IPR024169">
    <property type="entry name" value="SP_NH2Trfase/AEP_transaminase"/>
</dbReference>
<name>A0A5E8CLF2_9ZZZZ</name>
<dbReference type="SUPFAM" id="SSF53383">
    <property type="entry name" value="PLP-dependent transferases"/>
    <property type="match status" value="1"/>
</dbReference>
<evidence type="ECO:0000256" key="5">
    <source>
        <dbReference type="ARBA" id="ARBA00023317"/>
    </source>
</evidence>
<dbReference type="GO" id="GO:0047304">
    <property type="term" value="F:2-aminoethylphosphonate-pyruvate transaminase activity"/>
    <property type="evidence" value="ECO:0007669"/>
    <property type="project" value="UniProtKB-EC"/>
</dbReference>
<dbReference type="EC" id="2.6.1.37" evidence="6"/>
<dbReference type="Gene3D" id="3.40.640.10">
    <property type="entry name" value="Type I PLP-dependent aspartate aminotransferase-like (Major domain)"/>
    <property type="match status" value="1"/>
</dbReference>
<evidence type="ECO:0000256" key="6">
    <source>
        <dbReference type="ARBA" id="ARBA00044521"/>
    </source>
</evidence>
<keyword evidence="2 9" id="KW-0032">Aminotransferase</keyword>
<dbReference type="InterPro" id="IPR000192">
    <property type="entry name" value="Aminotrans_V_dom"/>
</dbReference>
<gene>
    <name evidence="9" type="ORF">CPAV1605_327</name>
</gene>
<evidence type="ECO:0000256" key="4">
    <source>
        <dbReference type="ARBA" id="ARBA00022898"/>
    </source>
</evidence>